<feature type="domain" description="Kazal-like" evidence="2">
    <location>
        <begin position="22"/>
        <end position="65"/>
    </location>
</feature>
<keyword evidence="4" id="KW-1185">Reference proteome</keyword>
<dbReference type="InterPro" id="IPR053265">
    <property type="entry name" value="Serpin"/>
</dbReference>
<organism evidence="3 4">
    <name type="scientific">Tigriopus californicus</name>
    <name type="common">Marine copepod</name>
    <dbReference type="NCBI Taxonomy" id="6832"/>
    <lineage>
        <taxon>Eukaryota</taxon>
        <taxon>Metazoa</taxon>
        <taxon>Ecdysozoa</taxon>
        <taxon>Arthropoda</taxon>
        <taxon>Crustacea</taxon>
        <taxon>Multicrustacea</taxon>
        <taxon>Hexanauplia</taxon>
        <taxon>Copepoda</taxon>
        <taxon>Harpacticoida</taxon>
        <taxon>Harpacticidae</taxon>
        <taxon>Tigriopus</taxon>
    </lineage>
</organism>
<feature type="signal peptide" evidence="1">
    <location>
        <begin position="1"/>
        <end position="20"/>
    </location>
</feature>
<accession>A0A553NZH3</accession>
<dbReference type="STRING" id="6832.A0A553NZH3"/>
<dbReference type="Pfam" id="PF00050">
    <property type="entry name" value="Kazal_1"/>
    <property type="match status" value="1"/>
</dbReference>
<dbReference type="AlphaFoldDB" id="A0A553NZH3"/>
<dbReference type="PANTHER" id="PTHR21131:SF0">
    <property type="entry name" value="GEO10195P1-RELATED"/>
    <property type="match status" value="1"/>
</dbReference>
<dbReference type="PANTHER" id="PTHR21131">
    <property type="entry name" value="SERINE-TYPE ENDOPEPTIDASE INHIBITOR"/>
    <property type="match status" value="1"/>
</dbReference>
<dbReference type="Proteomes" id="UP000318571">
    <property type="component" value="Chromosome 9"/>
</dbReference>
<dbReference type="InterPro" id="IPR036058">
    <property type="entry name" value="Kazal_dom_sf"/>
</dbReference>
<evidence type="ECO:0000259" key="2">
    <source>
        <dbReference type="PROSITE" id="PS51465"/>
    </source>
</evidence>
<dbReference type="SUPFAM" id="SSF100895">
    <property type="entry name" value="Kazal-type serine protease inhibitors"/>
    <property type="match status" value="3"/>
</dbReference>
<keyword evidence="1" id="KW-0732">Signal</keyword>
<reference evidence="3 4" key="1">
    <citation type="journal article" date="2018" name="Nat. Ecol. Evol.">
        <title>Genomic signatures of mitonuclear coevolution across populations of Tigriopus californicus.</title>
        <authorList>
            <person name="Barreto F.S."/>
            <person name="Watson E.T."/>
            <person name="Lima T.G."/>
            <person name="Willett C.S."/>
            <person name="Edmands S."/>
            <person name="Li W."/>
            <person name="Burton R.S."/>
        </authorList>
    </citation>
    <scope>NUCLEOTIDE SEQUENCE [LARGE SCALE GENOMIC DNA]</scope>
    <source>
        <strain evidence="3 4">San Diego</strain>
    </source>
</reference>
<evidence type="ECO:0000313" key="4">
    <source>
        <dbReference type="Proteomes" id="UP000318571"/>
    </source>
</evidence>
<dbReference type="InterPro" id="IPR002350">
    <property type="entry name" value="Kazal_dom"/>
</dbReference>
<dbReference type="Pfam" id="PF07648">
    <property type="entry name" value="Kazal_2"/>
    <property type="match status" value="2"/>
</dbReference>
<dbReference type="PROSITE" id="PS51465">
    <property type="entry name" value="KAZAL_2"/>
    <property type="match status" value="3"/>
</dbReference>
<protein>
    <recommendedName>
        <fullName evidence="2">Kazal-like domain-containing protein</fullName>
    </recommendedName>
</protein>
<feature type="domain" description="Kazal-like" evidence="2">
    <location>
        <begin position="66"/>
        <end position="110"/>
    </location>
</feature>
<dbReference type="SMART" id="SM00280">
    <property type="entry name" value="KAZAL"/>
    <property type="match status" value="3"/>
</dbReference>
<dbReference type="PROSITE" id="PS00282">
    <property type="entry name" value="KAZAL_1"/>
    <property type="match status" value="1"/>
</dbReference>
<comment type="caution">
    <text evidence="3">The sequence shown here is derived from an EMBL/GenBank/DDBJ whole genome shotgun (WGS) entry which is preliminary data.</text>
</comment>
<name>A0A553NZH3_TIGCA</name>
<dbReference type="OMA" id="RCANEDI"/>
<feature type="domain" description="Kazal-like" evidence="2">
    <location>
        <begin position="111"/>
        <end position="139"/>
    </location>
</feature>
<dbReference type="EMBL" id="VCGU01000009">
    <property type="protein sequence ID" value="TRY70818.1"/>
    <property type="molecule type" value="Genomic_DNA"/>
</dbReference>
<dbReference type="Gene3D" id="3.30.60.30">
    <property type="match status" value="3"/>
</dbReference>
<sequence length="157" mass="17094">MKLLVSFLAFVVIIYHPSEAQKNNLAACSCIRVKDPVCGTDGRNYLNPCLAKCHNVRVECDGSCPCQKSGGQCFCPFNFEPVCGVNGNDYDNRCLARCANEDIQCEGRCPCAKPEFCPAIFSPVCGADGETYSNSCVAGQRGVVCQWQSLNVWFAVN</sequence>
<proteinExistence type="predicted"/>
<feature type="chain" id="PRO_5021831472" description="Kazal-like domain-containing protein" evidence="1">
    <location>
        <begin position="21"/>
        <end position="157"/>
    </location>
</feature>
<gene>
    <name evidence="3" type="ORF">TCAL_17406</name>
</gene>
<evidence type="ECO:0000313" key="3">
    <source>
        <dbReference type="EMBL" id="TRY70818.1"/>
    </source>
</evidence>
<evidence type="ECO:0000256" key="1">
    <source>
        <dbReference type="SAM" id="SignalP"/>
    </source>
</evidence>